<feature type="signal peptide" evidence="1">
    <location>
        <begin position="1"/>
        <end position="21"/>
    </location>
</feature>
<dbReference type="Proteomes" id="UP000054995">
    <property type="component" value="Unassembled WGS sequence"/>
</dbReference>
<protein>
    <submittedName>
        <fullName evidence="2">Uncharacterized protein</fullName>
    </submittedName>
</protein>
<gene>
    <name evidence="2" type="ORF">T4D_9571</name>
</gene>
<dbReference type="AlphaFoldDB" id="A0A0V1FXH7"/>
<dbReference type="EMBL" id="JYDT01000018">
    <property type="protein sequence ID" value="KRY90778.1"/>
    <property type="molecule type" value="Genomic_DNA"/>
</dbReference>
<organism evidence="2 3">
    <name type="scientific">Trichinella pseudospiralis</name>
    <name type="common">Parasitic roundworm</name>
    <dbReference type="NCBI Taxonomy" id="6337"/>
    <lineage>
        <taxon>Eukaryota</taxon>
        <taxon>Metazoa</taxon>
        <taxon>Ecdysozoa</taxon>
        <taxon>Nematoda</taxon>
        <taxon>Enoplea</taxon>
        <taxon>Dorylaimia</taxon>
        <taxon>Trichinellida</taxon>
        <taxon>Trichinellidae</taxon>
        <taxon>Trichinella</taxon>
    </lineage>
</organism>
<reference evidence="2 3" key="1">
    <citation type="submission" date="2015-01" db="EMBL/GenBank/DDBJ databases">
        <title>Evolution of Trichinella species and genotypes.</title>
        <authorList>
            <person name="Korhonen P.K."/>
            <person name="Edoardo P."/>
            <person name="Giuseppe L.R."/>
            <person name="Gasser R.B."/>
        </authorList>
    </citation>
    <scope>NUCLEOTIDE SEQUENCE [LARGE SCALE GENOMIC DNA]</scope>
    <source>
        <strain evidence="2">ISS470</strain>
    </source>
</reference>
<dbReference type="OrthoDB" id="10380806at2759"/>
<proteinExistence type="predicted"/>
<keyword evidence="3" id="KW-1185">Reference proteome</keyword>
<feature type="chain" id="PRO_5006878298" evidence="1">
    <location>
        <begin position="22"/>
        <end position="107"/>
    </location>
</feature>
<accession>A0A0V1FXH7</accession>
<sequence length="107" mass="12660">MEMSFKFTITLLASLLPHCSVMFKISPLLIKIDLFISEKSGMKIKHCIIFSWLVIFEKDISNRRGFLRSNGNYLHQSKTHWRFGVEQLQDFVQCLIYCIIFVDKFHV</sequence>
<name>A0A0V1FXH7_TRIPS</name>
<evidence type="ECO:0000256" key="1">
    <source>
        <dbReference type="SAM" id="SignalP"/>
    </source>
</evidence>
<evidence type="ECO:0000313" key="3">
    <source>
        <dbReference type="Proteomes" id="UP000054995"/>
    </source>
</evidence>
<comment type="caution">
    <text evidence="2">The sequence shown here is derived from an EMBL/GenBank/DDBJ whole genome shotgun (WGS) entry which is preliminary data.</text>
</comment>
<evidence type="ECO:0000313" key="2">
    <source>
        <dbReference type="EMBL" id="KRY90778.1"/>
    </source>
</evidence>
<keyword evidence="1" id="KW-0732">Signal</keyword>